<keyword evidence="2 4" id="KW-0378">Hydrolase</keyword>
<feature type="signal peptide" evidence="5">
    <location>
        <begin position="1"/>
        <end position="19"/>
    </location>
</feature>
<keyword evidence="5" id="KW-0732">Signal</keyword>
<feature type="domain" description="Glycosyl hydrolase family 32 N-terminal" evidence="6">
    <location>
        <begin position="56"/>
        <end position="376"/>
    </location>
</feature>
<proteinExistence type="evidence at transcript level"/>
<feature type="chain" id="PRO_5012445054" evidence="5">
    <location>
        <begin position="20"/>
        <end position="579"/>
    </location>
</feature>
<dbReference type="InterPro" id="IPR023296">
    <property type="entry name" value="Glyco_hydro_beta-prop_sf"/>
</dbReference>
<evidence type="ECO:0000313" key="8">
    <source>
        <dbReference type="EMBL" id="ASW25867.1"/>
    </source>
</evidence>
<dbReference type="CDD" id="cd18624">
    <property type="entry name" value="GH32_Fruct1-like"/>
    <property type="match status" value="1"/>
</dbReference>
<dbReference type="Pfam" id="PF08244">
    <property type="entry name" value="Glyco_hydro_32C"/>
    <property type="match status" value="1"/>
</dbReference>
<dbReference type="Pfam" id="PF00251">
    <property type="entry name" value="Glyco_hydro_32N"/>
    <property type="match status" value="1"/>
</dbReference>
<protein>
    <submittedName>
        <fullName evidence="8">Beta-fructofuranosidase, insoluble isoenzyme CWINV5</fullName>
    </submittedName>
</protein>
<dbReference type="PANTHER" id="PTHR31953">
    <property type="entry name" value="BETA-FRUCTOFURANOSIDASE, INSOLUBLE ISOENZYME CWINV1-RELATED"/>
    <property type="match status" value="1"/>
</dbReference>
<comment type="similarity">
    <text evidence="1 4">Belongs to the glycosyl hydrolase 32 family.</text>
</comment>
<dbReference type="SMR" id="A0A248XBI2"/>
<dbReference type="Gene3D" id="2.115.10.20">
    <property type="entry name" value="Glycosyl hydrolase domain, family 43"/>
    <property type="match status" value="1"/>
</dbReference>
<dbReference type="PROSITE" id="PS00609">
    <property type="entry name" value="GLYCOSYL_HYDROL_F32"/>
    <property type="match status" value="1"/>
</dbReference>
<evidence type="ECO:0000259" key="7">
    <source>
        <dbReference type="Pfam" id="PF08244"/>
    </source>
</evidence>
<dbReference type="AlphaFoldDB" id="A0A248XBI2"/>
<feature type="domain" description="Glycosyl hydrolase family 32 C-terminal" evidence="7">
    <location>
        <begin position="379"/>
        <end position="572"/>
    </location>
</feature>
<name>A0A248XBI2_LITCN</name>
<sequence length="579" mass="65563">MANTSISLSFLFVSALFLGHQVLELEASHHIFETYQTTPKVLHKALVNQAYRTGYHFQPPKHWINDPNGPMVYKGIYHLFYQYNPKGAVWGNIVWAHSTSRDLVNWTAQKQAIFPSQQQADINECWSGSATILPGGKPVILYTGVDSQEQQVQNLAMPKNLSDPHLTEWIKYPKNPLMKATPTNKINGSAFRDPTTAWQGPDNVWRVLIGSRVNKRGLAILYKSKDFKHWKLGEKPLHSAEGTGMWECPDFFPVKTNGNEGLDTSARGENVKYVLKNSLDDTKHDYYTVGTYDSVKDKYIPGKGMIEGDSGLRYDYGKFYASKTFFDSEKQRRVLWGWINESSSVEDDVQKGWSGVQAIPRHIWLDKSGKQLLQWPIKEIEKLRGNQVKWPSRILEGASQLEVVGVTAGQADIEVGFEINDLKNLEVLKEKQYDPQLLCSKNSASEKGEVGPFGFLTFASNDLREYTAVFYRIYKHQNKHKVLLCSDQSRSSLNKHNDKTTYGAFVDVDPANEQLSLRSLIDRSIVESFGGKGKAVITSRVYPTLAVDDQIKLFVFNNGTSKVKISYLNAWSMNKAQIN</sequence>
<dbReference type="FunFam" id="2.115.10.20:FF:000001">
    <property type="entry name" value="Beta-fructofuranosidase, insoluble isoenzyme CWINV1"/>
    <property type="match status" value="1"/>
</dbReference>
<keyword evidence="3 4" id="KW-0326">Glycosidase</keyword>
<dbReference type="InterPro" id="IPR018053">
    <property type="entry name" value="Glyco_hydro_32_AS"/>
</dbReference>
<evidence type="ECO:0000256" key="1">
    <source>
        <dbReference type="ARBA" id="ARBA00009902"/>
    </source>
</evidence>
<dbReference type="GO" id="GO:0004553">
    <property type="term" value="F:hydrolase activity, hydrolyzing O-glycosyl compounds"/>
    <property type="evidence" value="ECO:0007669"/>
    <property type="project" value="InterPro"/>
</dbReference>
<dbReference type="SMART" id="SM00640">
    <property type="entry name" value="Glyco_32"/>
    <property type="match status" value="1"/>
</dbReference>
<dbReference type="EMBL" id="KX981210">
    <property type="protein sequence ID" value="ASW25867.1"/>
    <property type="molecule type" value="mRNA"/>
</dbReference>
<dbReference type="InterPro" id="IPR050551">
    <property type="entry name" value="Fructan_Metab_Enzymes"/>
</dbReference>
<accession>A0A248XBI2</accession>
<dbReference type="SUPFAM" id="SSF75005">
    <property type="entry name" value="Arabinanase/levansucrase/invertase"/>
    <property type="match status" value="1"/>
</dbReference>
<dbReference type="InterPro" id="IPR013148">
    <property type="entry name" value="Glyco_hydro_32_N"/>
</dbReference>
<dbReference type="InterPro" id="IPR001362">
    <property type="entry name" value="Glyco_hydro_32"/>
</dbReference>
<evidence type="ECO:0000256" key="2">
    <source>
        <dbReference type="ARBA" id="ARBA00022801"/>
    </source>
</evidence>
<reference evidence="8" key="1">
    <citation type="submission" date="2016-10" db="EMBL/GenBank/DDBJ databases">
        <authorList>
            <person name="Varghese N."/>
        </authorList>
    </citation>
    <scope>NUCLEOTIDE SEQUENCE</scope>
</reference>
<organism evidence="8">
    <name type="scientific">Litchi chinensis</name>
    <name type="common">Lychee</name>
    <dbReference type="NCBI Taxonomy" id="151069"/>
    <lineage>
        <taxon>Eukaryota</taxon>
        <taxon>Viridiplantae</taxon>
        <taxon>Streptophyta</taxon>
        <taxon>Embryophyta</taxon>
        <taxon>Tracheophyta</taxon>
        <taxon>Spermatophyta</taxon>
        <taxon>Magnoliopsida</taxon>
        <taxon>eudicotyledons</taxon>
        <taxon>Gunneridae</taxon>
        <taxon>Pentapetalae</taxon>
        <taxon>rosids</taxon>
        <taxon>malvids</taxon>
        <taxon>Sapindales</taxon>
        <taxon>Sapindaceae</taxon>
        <taxon>Litchi</taxon>
    </lineage>
</organism>
<dbReference type="GO" id="GO:0005975">
    <property type="term" value="P:carbohydrate metabolic process"/>
    <property type="evidence" value="ECO:0007669"/>
    <property type="project" value="InterPro"/>
</dbReference>
<evidence type="ECO:0000256" key="3">
    <source>
        <dbReference type="ARBA" id="ARBA00023295"/>
    </source>
</evidence>
<evidence type="ECO:0000256" key="4">
    <source>
        <dbReference type="RuleBase" id="RU362110"/>
    </source>
</evidence>
<dbReference type="FunFam" id="2.60.120.560:FF:000002">
    <property type="entry name" value="Beta-fructofuranosidase, insoluble isoenzyme CWINV1"/>
    <property type="match status" value="1"/>
</dbReference>
<evidence type="ECO:0000256" key="5">
    <source>
        <dbReference type="SAM" id="SignalP"/>
    </source>
</evidence>
<evidence type="ECO:0000259" key="6">
    <source>
        <dbReference type="Pfam" id="PF00251"/>
    </source>
</evidence>
<dbReference type="InterPro" id="IPR013189">
    <property type="entry name" value="Glyco_hydro_32_C"/>
</dbReference>
<dbReference type="Gene3D" id="2.60.120.560">
    <property type="entry name" value="Exo-inulinase, domain 1"/>
    <property type="match status" value="1"/>
</dbReference>
<dbReference type="InterPro" id="IPR013320">
    <property type="entry name" value="ConA-like_dom_sf"/>
</dbReference>
<dbReference type="SUPFAM" id="SSF49899">
    <property type="entry name" value="Concanavalin A-like lectins/glucanases"/>
    <property type="match status" value="1"/>
</dbReference>